<dbReference type="GO" id="GO:0006207">
    <property type="term" value="P:'de novo' pyrimidine nucleobase biosynthetic process"/>
    <property type="evidence" value="ECO:0007669"/>
    <property type="project" value="TreeGrafter"/>
</dbReference>
<evidence type="ECO:0000313" key="11">
    <source>
        <dbReference type="EMBL" id="HGY54492.1"/>
    </source>
</evidence>
<dbReference type="PANTHER" id="PTHR46683">
    <property type="entry name" value="OROTATE PHOSPHORIBOSYLTRANSFERASE 1-RELATED"/>
    <property type="match status" value="1"/>
</dbReference>
<comment type="caution">
    <text evidence="9">Lacks conserved residue(s) required for the propagation of feature annotation.</text>
</comment>
<dbReference type="SUPFAM" id="SSF53271">
    <property type="entry name" value="PRTase-like"/>
    <property type="match status" value="1"/>
</dbReference>
<protein>
    <recommendedName>
        <fullName evidence="5 9">Orotate phosphoribosyltransferase</fullName>
        <shortName evidence="9">OPRT</shortName>
        <shortName evidence="9">OPRTase</shortName>
        <ecNumber evidence="5 9">2.4.2.10</ecNumber>
    </recommendedName>
</protein>
<organism evidence="11">
    <name type="scientific">Caldithrix abyssi</name>
    <dbReference type="NCBI Taxonomy" id="187145"/>
    <lineage>
        <taxon>Bacteria</taxon>
        <taxon>Pseudomonadati</taxon>
        <taxon>Calditrichota</taxon>
        <taxon>Calditrichia</taxon>
        <taxon>Calditrichales</taxon>
        <taxon>Calditrichaceae</taxon>
        <taxon>Caldithrix</taxon>
    </lineage>
</organism>
<dbReference type="PANTHER" id="PTHR46683:SF1">
    <property type="entry name" value="OROTATE PHOSPHORIBOSYLTRANSFERASE 1-RELATED"/>
    <property type="match status" value="1"/>
</dbReference>
<evidence type="ECO:0000256" key="9">
    <source>
        <dbReference type="HAMAP-Rule" id="MF_01208"/>
    </source>
</evidence>
<dbReference type="Pfam" id="PF00156">
    <property type="entry name" value="Pribosyltran"/>
    <property type="match status" value="1"/>
</dbReference>
<evidence type="ECO:0000256" key="4">
    <source>
        <dbReference type="ARBA" id="ARBA00011738"/>
    </source>
</evidence>
<feature type="binding site" description="in other chain" evidence="9">
    <location>
        <position position="27"/>
    </location>
    <ligand>
        <name>5-phospho-alpha-D-ribose 1-diphosphate</name>
        <dbReference type="ChEBI" id="CHEBI:58017"/>
        <note>ligand shared between dimeric partners</note>
    </ligand>
</feature>
<evidence type="ECO:0000256" key="6">
    <source>
        <dbReference type="ARBA" id="ARBA00022676"/>
    </source>
</evidence>
<feature type="binding site" evidence="9">
    <location>
        <position position="100"/>
    </location>
    <ligand>
        <name>5-phospho-alpha-D-ribose 1-diphosphate</name>
        <dbReference type="ChEBI" id="CHEBI:58017"/>
        <note>ligand shared between dimeric partners</note>
    </ligand>
</feature>
<keyword evidence="8 9" id="KW-0665">Pyrimidine biosynthesis</keyword>
<reference evidence="11" key="1">
    <citation type="journal article" date="2020" name="mSystems">
        <title>Genome- and Community-Level Interaction Insights into Carbon Utilization and Element Cycling Functions of Hydrothermarchaeota in Hydrothermal Sediment.</title>
        <authorList>
            <person name="Zhou Z."/>
            <person name="Liu Y."/>
            <person name="Xu W."/>
            <person name="Pan J."/>
            <person name="Luo Z.H."/>
            <person name="Li M."/>
        </authorList>
    </citation>
    <scope>NUCLEOTIDE SEQUENCE [LARGE SCALE GENOMIC DNA]</scope>
    <source>
        <strain evidence="11">HyVt-577</strain>
    </source>
</reference>
<feature type="binding site" description="in other chain" evidence="9">
    <location>
        <position position="101"/>
    </location>
    <ligand>
        <name>5-phospho-alpha-D-ribose 1-diphosphate</name>
        <dbReference type="ChEBI" id="CHEBI:58017"/>
        <note>ligand shared between dimeric partners</note>
    </ligand>
</feature>
<dbReference type="GO" id="GO:0004588">
    <property type="term" value="F:orotate phosphoribosyltransferase activity"/>
    <property type="evidence" value="ECO:0007669"/>
    <property type="project" value="UniProtKB-UniRule"/>
</dbReference>
<accession>A0A7V4TZH7</accession>
<dbReference type="Gene3D" id="3.40.50.2020">
    <property type="match status" value="1"/>
</dbReference>
<dbReference type="CDD" id="cd06223">
    <property type="entry name" value="PRTases_typeI"/>
    <property type="match status" value="1"/>
</dbReference>
<dbReference type="GO" id="GO:0000287">
    <property type="term" value="F:magnesium ion binding"/>
    <property type="evidence" value="ECO:0007669"/>
    <property type="project" value="UniProtKB-UniRule"/>
</dbReference>
<evidence type="ECO:0000256" key="2">
    <source>
        <dbReference type="ARBA" id="ARBA00004889"/>
    </source>
</evidence>
<comment type="function">
    <text evidence="1 9">Catalyzes the transfer of a ribosyl phosphate group from 5-phosphoribose 1-diphosphate to orotate, leading to the formation of orotidine monophosphate (OMP).</text>
</comment>
<evidence type="ECO:0000256" key="5">
    <source>
        <dbReference type="ARBA" id="ARBA00011971"/>
    </source>
</evidence>
<comment type="catalytic activity">
    <reaction evidence="9">
        <text>orotidine 5'-phosphate + diphosphate = orotate + 5-phospho-alpha-D-ribose 1-diphosphate</text>
        <dbReference type="Rhea" id="RHEA:10380"/>
        <dbReference type="ChEBI" id="CHEBI:30839"/>
        <dbReference type="ChEBI" id="CHEBI:33019"/>
        <dbReference type="ChEBI" id="CHEBI:57538"/>
        <dbReference type="ChEBI" id="CHEBI:58017"/>
        <dbReference type="EC" id="2.4.2.10"/>
    </reaction>
</comment>
<dbReference type="GO" id="GO:0005737">
    <property type="term" value="C:cytoplasm"/>
    <property type="evidence" value="ECO:0007669"/>
    <property type="project" value="TreeGrafter"/>
</dbReference>
<feature type="binding site" evidence="9">
    <location>
        <position position="131"/>
    </location>
    <ligand>
        <name>orotate</name>
        <dbReference type="ChEBI" id="CHEBI:30839"/>
    </ligand>
</feature>
<evidence type="ECO:0000256" key="8">
    <source>
        <dbReference type="ARBA" id="ARBA00022975"/>
    </source>
</evidence>
<evidence type="ECO:0000256" key="7">
    <source>
        <dbReference type="ARBA" id="ARBA00022679"/>
    </source>
</evidence>
<comment type="pathway">
    <text evidence="2 9">Pyrimidine metabolism; UMP biosynthesis via de novo pathway; UMP from orotate: step 1/2.</text>
</comment>
<dbReference type="GO" id="GO:0046132">
    <property type="term" value="P:pyrimidine ribonucleoside biosynthetic process"/>
    <property type="evidence" value="ECO:0007669"/>
    <property type="project" value="TreeGrafter"/>
</dbReference>
<dbReference type="AlphaFoldDB" id="A0A7V4TZH7"/>
<keyword evidence="6 9" id="KW-0328">Glycosyltransferase</keyword>
<sequence>MQNISKEEFIRFLIDEGALRFGNFKLKSGLFSPFFINLGDISSGAALHYVGSAIAQRVKEDFDGADILYGPPYKGITLVSAAAIAYEQLFHQKIYTCYSRKEAKTHGEAGMFVGRLPRREDRVVVVDDVLTTGGTKVEAIRLLEETFDVCVSGVIVTVDRRIREADSGLGEYALSSVITLPDMIAYLQAKNDEHARLLIDFYEGKYNG</sequence>
<dbReference type="InterPro" id="IPR004467">
    <property type="entry name" value="Or_phspho_trans_dom"/>
</dbReference>
<dbReference type="EMBL" id="DRQG01000021">
    <property type="protein sequence ID" value="HGY54492.1"/>
    <property type="molecule type" value="Genomic_DNA"/>
</dbReference>
<evidence type="ECO:0000256" key="3">
    <source>
        <dbReference type="ARBA" id="ARBA00006340"/>
    </source>
</evidence>
<keyword evidence="9" id="KW-0460">Magnesium</keyword>
<dbReference type="Proteomes" id="UP000885779">
    <property type="component" value="Unassembled WGS sequence"/>
</dbReference>
<dbReference type="InterPro" id="IPR029057">
    <property type="entry name" value="PRTase-like"/>
</dbReference>
<gene>
    <name evidence="9 11" type="primary">pyrE</name>
    <name evidence="11" type="ORF">ENK44_02195</name>
</gene>
<dbReference type="GO" id="GO:0044205">
    <property type="term" value="P:'de novo' UMP biosynthetic process"/>
    <property type="evidence" value="ECO:0007669"/>
    <property type="project" value="UniProtKB-UniRule"/>
</dbReference>
<dbReference type="NCBIfam" id="TIGR00336">
    <property type="entry name" value="pyrE"/>
    <property type="match status" value="1"/>
</dbReference>
<dbReference type="EC" id="2.4.2.10" evidence="5 9"/>
<dbReference type="UniPathway" id="UPA00070">
    <property type="reaction ID" value="UER00119"/>
</dbReference>
<keyword evidence="7 9" id="KW-0808">Transferase</keyword>
<feature type="domain" description="Phosphoribosyltransferase" evidence="10">
    <location>
        <begin position="49"/>
        <end position="167"/>
    </location>
</feature>
<feature type="binding site" description="in other chain" evidence="9">
    <location>
        <begin position="127"/>
        <end position="135"/>
    </location>
    <ligand>
        <name>5-phospho-alpha-D-ribose 1-diphosphate</name>
        <dbReference type="ChEBI" id="CHEBI:58017"/>
        <note>ligand shared between dimeric partners</note>
    </ligand>
</feature>
<comment type="similarity">
    <text evidence="3 9">Belongs to the purine/pyrimidine phosphoribosyltransferase family. PyrE subfamily.</text>
</comment>
<dbReference type="InterPro" id="IPR000836">
    <property type="entry name" value="PRTase_dom"/>
</dbReference>
<feature type="binding site" evidence="9">
    <location>
        <position position="160"/>
    </location>
    <ligand>
        <name>orotate</name>
        <dbReference type="ChEBI" id="CHEBI:30839"/>
    </ligand>
</feature>
<comment type="caution">
    <text evidence="11">The sequence shown here is derived from an EMBL/GenBank/DDBJ whole genome shotgun (WGS) entry which is preliminary data.</text>
</comment>
<proteinExistence type="inferred from homology"/>
<feature type="binding site" evidence="9">
    <location>
        <position position="106"/>
    </location>
    <ligand>
        <name>5-phospho-alpha-D-ribose 1-diphosphate</name>
        <dbReference type="ChEBI" id="CHEBI:58017"/>
        <note>ligand shared between dimeric partners</note>
    </ligand>
</feature>
<dbReference type="HAMAP" id="MF_01208">
    <property type="entry name" value="PyrE"/>
    <property type="match status" value="1"/>
</dbReference>
<comment type="subunit">
    <text evidence="4 9">Homodimer.</text>
</comment>
<name>A0A7V4TZH7_CALAY</name>
<comment type="cofactor">
    <cofactor evidence="9">
        <name>Mg(2+)</name>
        <dbReference type="ChEBI" id="CHEBI:18420"/>
    </cofactor>
</comment>
<dbReference type="InterPro" id="IPR023031">
    <property type="entry name" value="OPRT"/>
</dbReference>
<feature type="binding site" description="in other chain" evidence="9">
    <location>
        <begin position="73"/>
        <end position="74"/>
    </location>
    <ligand>
        <name>5-phospho-alpha-D-ribose 1-diphosphate</name>
        <dbReference type="ChEBI" id="CHEBI:58017"/>
        <note>ligand shared between dimeric partners</note>
    </ligand>
</feature>
<evidence type="ECO:0000259" key="10">
    <source>
        <dbReference type="Pfam" id="PF00156"/>
    </source>
</evidence>
<feature type="binding site" evidence="9">
    <location>
        <position position="104"/>
    </location>
    <ligand>
        <name>5-phospho-alpha-D-ribose 1-diphosphate</name>
        <dbReference type="ChEBI" id="CHEBI:58017"/>
        <note>ligand shared between dimeric partners</note>
    </ligand>
</feature>
<evidence type="ECO:0000256" key="1">
    <source>
        <dbReference type="ARBA" id="ARBA00003769"/>
    </source>
</evidence>